<sequence>MKFKRIINSLLSAAMIVNLIPFNAMTVSAKTSPNVNLALNKNVIASAEYSTMPASNLTDEDEGSRWSSESKPVQWAYVDLGQEEKLNYFRMIWESNENYASSYNIYVSNDINNWGDPVVVQAGNTTKISENLLEESVKGRYVKLEVTEQKGYPNVSCSDFKVMLKDSSMPDEQDPSENIALGKEVFVSDSETSSLSGDKAIDGDTTSKGSRWSSTGKPAWIYLDLGKKQNIKTINLFWERRNATKYEIQVADALSNPMNDNDWKTVKSFTENPSKKDQKILLDKVYNARYVRLYINEYTADDPDGIVTWNSVSLYEMEVYGGDTKQSISDIVNSINIESPKKGDKKLDISNLPNEDGFIVEYNGTDYEQVIGEDLTIYEPITDVTVNVSFKVTNEETKEYKFKECAIKVPGKYTSEEWDNASPVVIPELREWKGNTGNFTILNSSRIIVPSELKEMAETFAEDYKAMSGKALKVVSGVTPKAGDISFTLTKDQSKGLQDEGYLMDISDYITVEAETETGSFWATRTILQILKQNNNITIPKGVTRDYPLYEVRGFILDVGRKTFTMDYLEQIVKEMSWYKLNDFQVHLNDNLIPLENYSSAGKDPMEAYSAFRLESDIKEGGNNGLNKADLTSTDMFYTKNEFNEFIKTSRIYGVNIVPEIDTPAHSLALTKVRPDLRHGTWGRDNDHLALKTKYDECLEFVKSIFDEYMMGEDPVFDDQTIIHVGADEYNADKESYRKFADDILEYVQDTGRTARIWGSLSQCRGTTPVRSENVQMNLWNFGYANMDEMYEQGFDLINCNDGNYYIVPNAGYYYDYLNDNTMYNLPINSIGGVTIPAGDDQMIGGAFAVWNDMTDYLDNGVSEYDVYDRIGVAMPLFAAKLWGKNDLSLDEAKEKINEIGEDPRVNFDYDVETKSENIAQYNMDDLKDSSSNGYNLASGSNAEIKEEDGKNVLELKGNESYVQSKLNTVGLNNDLRVKVKRTSNSKEEQILFESEYGSIKAVQKDTGKVGFSRENYDYSFNYELPVNEWVELEFKNELNQISLYVNGNLVDTLGDGEKVEGRPLLATNMFPMQYIGSKTKSFIGYVDDIRLAKNAEYASTMELDYAVWNASEYLKENKNHKLSALIKDSKKIFTKYNPTSQEISEKANEINAILKDLDFEKADYSRVNAYLSLIPEDLSPYTEESVNVLLFVKNSIRGDLPASLQSTVDGYEKLLASALNGLVAKPIKNVNYIDNSIIKATASSYQKDGSDPKNVLDDNTGTMWHTDWNVTTMPHWIDLEMDEPTKVNGLTYVPRQSGLNGTITKYEIQVSDDGVNYTKVKEGTLARNSEAKIIEFDAVTTKHVRLVALEAVNNNGTASEIKLYAVDVKADLEGLNKLIAQASAIEDQGFTVDSWKTLQDKIVEAKALVDSEEPNANDVEIMKTELSVAMVSLILEDNTVEVDKSQLEDLYNKVKSLEKDDYTEESWSLFIKALEKAKSVLNDDLATQEAINNAFNELTDAYDKLVKTTPEEEISKDDLQAFLNKIEGLDTSKYTQASLKVFENAVKNAQLVLDNTNASKEEIEAAYNNLADALSKLEVKVDKTRLIKLYNKLIKLEKGNYTDGSWNNLKNALDSAKTVIENKDATTEEVEKAIAELENAFNNLKQIEGQSVATGDNANIGLWFALLVISVAGACFVVLKKENKIS</sequence>
<feature type="coiled-coil region" evidence="5">
    <location>
        <begin position="1547"/>
        <end position="1581"/>
    </location>
</feature>
<dbReference type="GO" id="GO:0004563">
    <property type="term" value="F:beta-N-acetylhexosaminidase activity"/>
    <property type="evidence" value="ECO:0007669"/>
    <property type="project" value="InterPro"/>
</dbReference>
<dbReference type="EMBL" id="MAPZ01000014">
    <property type="protein sequence ID" value="OBY11389.1"/>
    <property type="molecule type" value="Genomic_DNA"/>
</dbReference>
<feature type="coiled-coil region" evidence="5">
    <location>
        <begin position="1621"/>
        <end position="1651"/>
    </location>
</feature>
<dbReference type="InterPro" id="IPR025705">
    <property type="entry name" value="Beta_hexosaminidase_sua/sub"/>
</dbReference>
<evidence type="ECO:0000256" key="1">
    <source>
        <dbReference type="ARBA" id="ARBA00006285"/>
    </source>
</evidence>
<feature type="domain" description="F5/8 type C" evidence="8">
    <location>
        <begin position="1216"/>
        <end position="1367"/>
    </location>
</feature>
<organism evidence="9 10">
    <name type="scientific">Clostridium paraputrificum</name>
    <dbReference type="NCBI Taxonomy" id="29363"/>
    <lineage>
        <taxon>Bacteria</taxon>
        <taxon>Bacillati</taxon>
        <taxon>Bacillota</taxon>
        <taxon>Clostridia</taxon>
        <taxon>Eubacteriales</taxon>
        <taxon>Clostridiaceae</taxon>
        <taxon>Clostridium</taxon>
    </lineage>
</organism>
<dbReference type="InterPro" id="IPR017853">
    <property type="entry name" value="GH"/>
</dbReference>
<evidence type="ECO:0000259" key="8">
    <source>
        <dbReference type="PROSITE" id="PS50022"/>
    </source>
</evidence>
<dbReference type="eggNOG" id="COG3525">
    <property type="taxonomic scope" value="Bacteria"/>
</dbReference>
<evidence type="ECO:0000313" key="9">
    <source>
        <dbReference type="EMBL" id="OBY11389.1"/>
    </source>
</evidence>
<evidence type="ECO:0000313" key="10">
    <source>
        <dbReference type="Proteomes" id="UP000092714"/>
    </source>
</evidence>
<evidence type="ECO:0000256" key="6">
    <source>
        <dbReference type="SAM" id="Phobius"/>
    </source>
</evidence>
<keyword evidence="6" id="KW-1133">Transmembrane helix</keyword>
<dbReference type="InterPro" id="IPR015882">
    <property type="entry name" value="HEX_bac_N"/>
</dbReference>
<keyword evidence="6" id="KW-0472">Membrane</keyword>
<keyword evidence="3" id="KW-0326">Glycosidase</keyword>
<dbReference type="InterPro" id="IPR015883">
    <property type="entry name" value="Glyco_hydro_20_cat"/>
</dbReference>
<dbReference type="Pfam" id="PF22633">
    <property type="entry name" value="F5_F8_type_C_2"/>
    <property type="match status" value="1"/>
</dbReference>
<dbReference type="Proteomes" id="UP000092714">
    <property type="component" value="Unassembled WGS sequence"/>
</dbReference>
<dbReference type="SUPFAM" id="SSF55545">
    <property type="entry name" value="beta-N-acetylhexosaminidase-like domain"/>
    <property type="match status" value="1"/>
</dbReference>
<comment type="similarity">
    <text evidence="1">Belongs to the glycosyl hydrolase 20 family.</text>
</comment>
<feature type="domain" description="F5/8 type C" evidence="8">
    <location>
        <begin position="30"/>
        <end position="144"/>
    </location>
</feature>
<dbReference type="Pfam" id="PF02838">
    <property type="entry name" value="Glyco_hydro_20b"/>
    <property type="match status" value="1"/>
</dbReference>
<reference evidence="9 10" key="1">
    <citation type="submission" date="2016-06" db="EMBL/GenBank/DDBJ databases">
        <authorList>
            <person name="Kjaerup R.B."/>
            <person name="Dalgaard T.S."/>
            <person name="Juul-Madsen H.R."/>
        </authorList>
    </citation>
    <scope>NUCLEOTIDE SEQUENCE [LARGE SCALE GENOMIC DNA]</scope>
    <source>
        <strain evidence="9 10">373-A1</strain>
    </source>
</reference>
<dbReference type="InterPro" id="IPR029018">
    <property type="entry name" value="Hex-like_dom2"/>
</dbReference>
<keyword evidence="7" id="KW-0732">Signal</keyword>
<dbReference type="eggNOG" id="COG3250">
    <property type="taxonomic scope" value="Bacteria"/>
</dbReference>
<dbReference type="InterPro" id="IPR013320">
    <property type="entry name" value="ConA-like_dom_sf"/>
</dbReference>
<name>A0A1B8RRF7_9CLOT</name>
<evidence type="ECO:0000256" key="4">
    <source>
        <dbReference type="PIRSR" id="PIRSR625705-1"/>
    </source>
</evidence>
<dbReference type="eggNOG" id="COG2273">
    <property type="taxonomic scope" value="Bacteria"/>
</dbReference>
<dbReference type="PRINTS" id="PR00738">
    <property type="entry name" value="GLHYDRLASE20"/>
</dbReference>
<proteinExistence type="inferred from homology"/>
<dbReference type="Pfam" id="PF00754">
    <property type="entry name" value="F5_F8_type_C"/>
    <property type="match status" value="2"/>
</dbReference>
<evidence type="ECO:0000256" key="5">
    <source>
        <dbReference type="SAM" id="Coils"/>
    </source>
</evidence>
<dbReference type="Pfam" id="PF07554">
    <property type="entry name" value="FIVAR"/>
    <property type="match status" value="4"/>
</dbReference>
<evidence type="ECO:0000256" key="3">
    <source>
        <dbReference type="ARBA" id="ARBA00023295"/>
    </source>
</evidence>
<dbReference type="Gene3D" id="1.20.1270.70">
    <property type="entry name" value="Designed single chain three-helix bundle"/>
    <property type="match status" value="3"/>
</dbReference>
<dbReference type="OrthoDB" id="9816455at2"/>
<dbReference type="InterPro" id="IPR052764">
    <property type="entry name" value="GH20_Enzymes"/>
</dbReference>
<keyword evidence="5" id="KW-0175">Coiled coil</keyword>
<dbReference type="Gene3D" id="3.30.379.10">
    <property type="entry name" value="Chitobiase/beta-hexosaminidase domain 2-like"/>
    <property type="match status" value="1"/>
</dbReference>
<dbReference type="Pfam" id="PF00728">
    <property type="entry name" value="Glyco_hydro_20"/>
    <property type="match status" value="1"/>
</dbReference>
<dbReference type="PANTHER" id="PTHR43678:SF1">
    <property type="entry name" value="BETA-N-ACETYLHEXOSAMINIDASE"/>
    <property type="match status" value="1"/>
</dbReference>
<dbReference type="PROSITE" id="PS50022">
    <property type="entry name" value="FA58C_3"/>
    <property type="match status" value="3"/>
</dbReference>
<dbReference type="SUPFAM" id="SSF51445">
    <property type="entry name" value="(Trans)glycosidases"/>
    <property type="match status" value="1"/>
</dbReference>
<keyword evidence="6" id="KW-0812">Transmembrane</keyword>
<feature type="signal peptide" evidence="7">
    <location>
        <begin position="1"/>
        <end position="29"/>
    </location>
</feature>
<dbReference type="Gene3D" id="3.20.20.80">
    <property type="entry name" value="Glycosidases"/>
    <property type="match status" value="1"/>
</dbReference>
<dbReference type="SUPFAM" id="SSF49785">
    <property type="entry name" value="Galactose-binding domain-like"/>
    <property type="match status" value="3"/>
</dbReference>
<evidence type="ECO:0000256" key="7">
    <source>
        <dbReference type="SAM" id="SignalP"/>
    </source>
</evidence>
<protein>
    <recommendedName>
        <fullName evidence="8">F5/8 type C domain-containing protein</fullName>
    </recommendedName>
</protein>
<keyword evidence="10" id="KW-1185">Reference proteome</keyword>
<feature type="active site" description="Proton donor" evidence="4">
    <location>
        <position position="729"/>
    </location>
</feature>
<feature type="coiled-coil region" evidence="5">
    <location>
        <begin position="1441"/>
        <end position="1492"/>
    </location>
</feature>
<dbReference type="InterPro" id="IPR008979">
    <property type="entry name" value="Galactose-bd-like_sf"/>
</dbReference>
<keyword evidence="2" id="KW-0378">Hydrolase</keyword>
<feature type="transmembrane region" description="Helical" evidence="6">
    <location>
        <begin position="1661"/>
        <end position="1680"/>
    </location>
</feature>
<dbReference type="Gene3D" id="1.20.1270.90">
    <property type="entry name" value="AF1782-like"/>
    <property type="match status" value="2"/>
</dbReference>
<dbReference type="CDD" id="cd06564">
    <property type="entry name" value="GH20_DspB_LnbB-like"/>
    <property type="match status" value="1"/>
</dbReference>
<dbReference type="RefSeq" id="WP_065254438.1">
    <property type="nucleotide sequence ID" value="NZ_JADMZL010000002.1"/>
</dbReference>
<feature type="chain" id="PRO_5008613482" description="F5/8 type C domain-containing protein" evidence="7">
    <location>
        <begin position="30"/>
        <end position="1687"/>
    </location>
</feature>
<dbReference type="Gene3D" id="2.60.120.260">
    <property type="entry name" value="Galactose-binding domain-like"/>
    <property type="match status" value="3"/>
</dbReference>
<dbReference type="Gene3D" id="2.60.120.200">
    <property type="match status" value="1"/>
</dbReference>
<accession>A0A1B8RRF7</accession>
<dbReference type="InterPro" id="IPR000421">
    <property type="entry name" value="FA58C"/>
</dbReference>
<dbReference type="PANTHER" id="PTHR43678">
    <property type="entry name" value="PUTATIVE (AFU_ORTHOLOGUE AFUA_2G00640)-RELATED"/>
    <property type="match status" value="1"/>
</dbReference>
<comment type="caution">
    <text evidence="9">The sequence shown here is derived from an EMBL/GenBank/DDBJ whole genome shotgun (WGS) entry which is preliminary data.</text>
</comment>
<feature type="domain" description="F5/8 type C" evidence="8">
    <location>
        <begin position="157"/>
        <end position="322"/>
    </location>
</feature>
<gene>
    <name evidence="9" type="ORF">CP373A1_05395</name>
</gene>
<evidence type="ECO:0000256" key="2">
    <source>
        <dbReference type="ARBA" id="ARBA00022801"/>
    </source>
</evidence>
<dbReference type="SUPFAM" id="SSF49899">
    <property type="entry name" value="Concanavalin A-like lectins/glucanases"/>
    <property type="match status" value="1"/>
</dbReference>
<dbReference type="eggNOG" id="COG1196">
    <property type="taxonomic scope" value="Bacteria"/>
</dbReference>
<dbReference type="GO" id="GO:0005975">
    <property type="term" value="P:carbohydrate metabolic process"/>
    <property type="evidence" value="ECO:0007669"/>
    <property type="project" value="InterPro"/>
</dbReference>